<proteinExistence type="predicted"/>
<protein>
    <submittedName>
        <fullName evidence="2">Uncharacterized protein</fullName>
    </submittedName>
</protein>
<name>A0A5N0THB6_9MICO</name>
<dbReference type="AlphaFoldDB" id="A0A5N0THB6"/>
<keyword evidence="3" id="KW-1185">Reference proteome</keyword>
<evidence type="ECO:0000313" key="3">
    <source>
        <dbReference type="Proteomes" id="UP000326838"/>
    </source>
</evidence>
<accession>A0A5N0THB6</accession>
<evidence type="ECO:0000313" key="2">
    <source>
        <dbReference type="EMBL" id="KAA9133834.1"/>
    </source>
</evidence>
<sequence>MSAREEDVAGDGTDSADPIPEPTYSDPNRSDPDPDPEAREAPVRPGETQDAPAMDMDQPSIREKIDGIVAQTRVDVGGQSHERIVDVLRQRLVDAGISADDRLIEDLGRQVTQD</sequence>
<dbReference type="RefSeq" id="WP_150893141.1">
    <property type="nucleotide sequence ID" value="NZ_VYUY01000009.1"/>
</dbReference>
<comment type="caution">
    <text evidence="2">The sequence shown here is derived from an EMBL/GenBank/DDBJ whole genome shotgun (WGS) entry which is preliminary data.</text>
</comment>
<organism evidence="2 3">
    <name type="scientific">Microbacterium caowuchunii</name>
    <dbReference type="NCBI Taxonomy" id="2614638"/>
    <lineage>
        <taxon>Bacteria</taxon>
        <taxon>Bacillati</taxon>
        <taxon>Actinomycetota</taxon>
        <taxon>Actinomycetes</taxon>
        <taxon>Micrococcales</taxon>
        <taxon>Microbacteriaceae</taxon>
        <taxon>Microbacterium</taxon>
    </lineage>
</organism>
<dbReference type="EMBL" id="VYUY01000009">
    <property type="protein sequence ID" value="KAA9133834.1"/>
    <property type="molecule type" value="Genomic_DNA"/>
</dbReference>
<gene>
    <name evidence="2" type="ORF">F6B40_08780</name>
</gene>
<feature type="compositionally biased region" description="Basic and acidic residues" evidence="1">
    <location>
        <begin position="28"/>
        <end position="42"/>
    </location>
</feature>
<evidence type="ECO:0000256" key="1">
    <source>
        <dbReference type="SAM" id="MobiDB-lite"/>
    </source>
</evidence>
<dbReference type="Proteomes" id="UP000326838">
    <property type="component" value="Unassembled WGS sequence"/>
</dbReference>
<reference evidence="3" key="1">
    <citation type="submission" date="2019-09" db="EMBL/GenBank/DDBJ databases">
        <title>Mumia zhuanghuii sp. nov. isolated from the intestinal contents of plateau pika (Ochotona curzoniae) in the Qinghai-Tibet plateau of China.</title>
        <authorList>
            <person name="Tian Z."/>
        </authorList>
    </citation>
    <scope>NUCLEOTIDE SEQUENCE [LARGE SCALE GENOMIC DNA]</scope>
    <source>
        <strain evidence="3">L-033</strain>
    </source>
</reference>
<feature type="region of interest" description="Disordered" evidence="1">
    <location>
        <begin position="1"/>
        <end position="62"/>
    </location>
</feature>